<dbReference type="Proteomes" id="UP000318571">
    <property type="component" value="Chromosome 3"/>
</dbReference>
<gene>
    <name evidence="2" type="ORF">TCAL_16910</name>
</gene>
<protein>
    <submittedName>
        <fullName evidence="2">Uncharacterized protein</fullName>
    </submittedName>
</protein>
<proteinExistence type="predicted"/>
<dbReference type="AlphaFoldDB" id="A0A553P6U5"/>
<sequence>MASNTSDNIAQVVSDKSSSDDEKIPSQEKLGTLCNSPKDINIAVPNASKDRPIRKKSHGTPPPTRKEIMKAMAENDEDDEEIPEFRTKT</sequence>
<evidence type="ECO:0000256" key="1">
    <source>
        <dbReference type="SAM" id="MobiDB-lite"/>
    </source>
</evidence>
<feature type="compositionally biased region" description="Basic and acidic residues" evidence="1">
    <location>
        <begin position="17"/>
        <end position="26"/>
    </location>
</feature>
<evidence type="ECO:0000313" key="3">
    <source>
        <dbReference type="Proteomes" id="UP000318571"/>
    </source>
</evidence>
<organism evidence="2 3">
    <name type="scientific">Tigriopus californicus</name>
    <name type="common">Marine copepod</name>
    <dbReference type="NCBI Taxonomy" id="6832"/>
    <lineage>
        <taxon>Eukaryota</taxon>
        <taxon>Metazoa</taxon>
        <taxon>Ecdysozoa</taxon>
        <taxon>Arthropoda</taxon>
        <taxon>Crustacea</taxon>
        <taxon>Multicrustacea</taxon>
        <taxon>Hexanauplia</taxon>
        <taxon>Copepoda</taxon>
        <taxon>Harpacticoida</taxon>
        <taxon>Harpacticidae</taxon>
        <taxon>Tigriopus</taxon>
    </lineage>
</organism>
<accession>A0A553P6U5</accession>
<name>A0A553P6U5_TIGCA</name>
<comment type="caution">
    <text evidence="2">The sequence shown here is derived from an EMBL/GenBank/DDBJ whole genome shotgun (WGS) entry which is preliminary data.</text>
</comment>
<dbReference type="EMBL" id="VCGU01000007">
    <property type="protein sequence ID" value="TRY73407.1"/>
    <property type="molecule type" value="Genomic_DNA"/>
</dbReference>
<evidence type="ECO:0000313" key="2">
    <source>
        <dbReference type="EMBL" id="TRY73407.1"/>
    </source>
</evidence>
<reference evidence="2 3" key="1">
    <citation type="journal article" date="2018" name="Nat. Ecol. Evol.">
        <title>Genomic signatures of mitonuclear coevolution across populations of Tigriopus californicus.</title>
        <authorList>
            <person name="Barreto F.S."/>
            <person name="Watson E.T."/>
            <person name="Lima T.G."/>
            <person name="Willett C.S."/>
            <person name="Edmands S."/>
            <person name="Li W."/>
            <person name="Burton R.S."/>
        </authorList>
    </citation>
    <scope>NUCLEOTIDE SEQUENCE [LARGE SCALE GENOMIC DNA]</scope>
    <source>
        <strain evidence="2 3">San Diego</strain>
    </source>
</reference>
<keyword evidence="3" id="KW-1185">Reference proteome</keyword>
<feature type="compositionally biased region" description="Polar residues" evidence="1">
    <location>
        <begin position="1"/>
        <end position="11"/>
    </location>
</feature>
<feature type="region of interest" description="Disordered" evidence="1">
    <location>
        <begin position="1"/>
        <end position="89"/>
    </location>
</feature>